<dbReference type="Gene3D" id="2.40.30.170">
    <property type="match status" value="1"/>
</dbReference>
<name>A0A940NR45_9BACI</name>
<keyword evidence="6" id="KW-1185">Reference proteome</keyword>
<feature type="region of interest" description="Disordered" evidence="2">
    <location>
        <begin position="299"/>
        <end position="319"/>
    </location>
</feature>
<dbReference type="InterPro" id="IPR011053">
    <property type="entry name" value="Single_hybrid_motif"/>
</dbReference>
<accession>A0A940NR45</accession>
<organism evidence="5 6">
    <name type="scientific">Gottfriedia endophytica</name>
    <dbReference type="NCBI Taxonomy" id="2820819"/>
    <lineage>
        <taxon>Bacteria</taxon>
        <taxon>Bacillati</taxon>
        <taxon>Bacillota</taxon>
        <taxon>Bacilli</taxon>
        <taxon>Bacillales</taxon>
        <taxon>Bacillaceae</taxon>
        <taxon>Gottfriedia</taxon>
    </lineage>
</organism>
<dbReference type="Gene3D" id="2.40.420.20">
    <property type="match status" value="1"/>
</dbReference>
<reference evidence="5" key="1">
    <citation type="submission" date="2021-04" db="EMBL/GenBank/DDBJ databases">
        <title>Genome seq and assembly of Bacillus sp.</title>
        <authorList>
            <person name="Chhetri G."/>
        </authorList>
    </citation>
    <scope>NUCLEOTIDE SEQUENCE</scope>
    <source>
        <strain evidence="5">RG28</strain>
    </source>
</reference>
<comment type="caution">
    <text evidence="5">The sequence shown here is derived from an EMBL/GenBank/DDBJ whole genome shotgun (WGS) entry which is preliminary data.</text>
</comment>
<dbReference type="Pfam" id="PF25967">
    <property type="entry name" value="RND-MFP_C"/>
    <property type="match status" value="1"/>
</dbReference>
<dbReference type="Proteomes" id="UP000682134">
    <property type="component" value="Unassembled WGS sequence"/>
</dbReference>
<dbReference type="AlphaFoldDB" id="A0A940NR45"/>
<feature type="region of interest" description="Disordered" evidence="2">
    <location>
        <begin position="237"/>
        <end position="257"/>
    </location>
</feature>
<dbReference type="PANTHER" id="PTHR30469:SF33">
    <property type="entry name" value="SLR1207 PROTEIN"/>
    <property type="match status" value="1"/>
</dbReference>
<dbReference type="NCBIfam" id="TIGR01730">
    <property type="entry name" value="RND_mfp"/>
    <property type="match status" value="1"/>
</dbReference>
<sequence length="319" mass="33743">MKKWLIIGILIIVVFGGGAFYVIKSKAQTQTNNVTMRTDAVRQGDLQVNVSGSGAIDAIDSKDLMTSTNSTIDQIKVSLNQQVNKGEKLITFADGSDPITAPFSGVVSSLPVAVGDQVNRGTVVAHITNNNNLETKIDVDELDITKVKVGQKVSIKLNADPDGIYTGKVTSIANEGTVNNGVSTFSVTVLLDQVKNAKVGMTTESTINVETKKNVLYVPIEAVHTQNNKKFVYVLTGSNNPNNTSPEKREVTTGSSTDSYVEIKSGLQVGDQVILPQIQSSTNSFRFGFGGGGGGGRMMFGGKGNGLQHRGMSKNGGGN</sequence>
<evidence type="ECO:0000313" key="6">
    <source>
        <dbReference type="Proteomes" id="UP000682134"/>
    </source>
</evidence>
<dbReference type="RefSeq" id="WP_209404989.1">
    <property type="nucleotide sequence ID" value="NZ_JAGIYQ010000005.1"/>
</dbReference>
<evidence type="ECO:0000256" key="2">
    <source>
        <dbReference type="SAM" id="MobiDB-lite"/>
    </source>
</evidence>
<gene>
    <name evidence="5" type="ORF">J5Y03_09575</name>
</gene>
<dbReference type="InterPro" id="IPR006143">
    <property type="entry name" value="RND_pump_MFP"/>
</dbReference>
<protein>
    <submittedName>
        <fullName evidence="5">Efflux RND transporter periplasmic adaptor subunit</fullName>
    </submittedName>
</protein>
<dbReference type="InterPro" id="IPR058636">
    <property type="entry name" value="Beta-barrel_YknX"/>
</dbReference>
<dbReference type="PANTHER" id="PTHR30469">
    <property type="entry name" value="MULTIDRUG RESISTANCE PROTEIN MDTA"/>
    <property type="match status" value="1"/>
</dbReference>
<evidence type="ECO:0000256" key="1">
    <source>
        <dbReference type="ARBA" id="ARBA00009477"/>
    </source>
</evidence>
<comment type="similarity">
    <text evidence="1">Belongs to the membrane fusion protein (MFP) (TC 8.A.1) family.</text>
</comment>
<dbReference type="EMBL" id="JAGIYQ010000005">
    <property type="protein sequence ID" value="MBP0725437.1"/>
    <property type="molecule type" value="Genomic_DNA"/>
</dbReference>
<dbReference type="Pfam" id="PF25990">
    <property type="entry name" value="Beta-barrel_YknX"/>
    <property type="match status" value="1"/>
</dbReference>
<dbReference type="SUPFAM" id="SSF51230">
    <property type="entry name" value="Single hybrid motif"/>
    <property type="match status" value="1"/>
</dbReference>
<evidence type="ECO:0000259" key="3">
    <source>
        <dbReference type="Pfam" id="PF25967"/>
    </source>
</evidence>
<feature type="domain" description="Multidrug resistance protein MdtA-like C-terminal permuted SH3" evidence="3">
    <location>
        <begin position="214"/>
        <end position="279"/>
    </location>
</feature>
<dbReference type="GO" id="GO:1990281">
    <property type="term" value="C:efflux pump complex"/>
    <property type="evidence" value="ECO:0007669"/>
    <property type="project" value="TreeGrafter"/>
</dbReference>
<dbReference type="GO" id="GO:0015562">
    <property type="term" value="F:efflux transmembrane transporter activity"/>
    <property type="evidence" value="ECO:0007669"/>
    <property type="project" value="TreeGrafter"/>
</dbReference>
<feature type="domain" description="YknX-like beta-barrel" evidence="4">
    <location>
        <begin position="137"/>
        <end position="202"/>
    </location>
</feature>
<proteinExistence type="inferred from homology"/>
<evidence type="ECO:0000259" key="4">
    <source>
        <dbReference type="Pfam" id="PF25990"/>
    </source>
</evidence>
<evidence type="ECO:0000313" key="5">
    <source>
        <dbReference type="EMBL" id="MBP0725437.1"/>
    </source>
</evidence>
<dbReference type="InterPro" id="IPR058627">
    <property type="entry name" value="MdtA-like_C"/>
</dbReference>